<dbReference type="PANTHER" id="PTHR37464">
    <property type="entry name" value="BLL2463 PROTEIN"/>
    <property type="match status" value="1"/>
</dbReference>
<evidence type="ECO:0000313" key="1">
    <source>
        <dbReference type="EMBL" id="TMQ67303.1"/>
    </source>
</evidence>
<protein>
    <recommendedName>
        <fullName evidence="3">Glutamine amidotransferase domain-containing protein</fullName>
    </recommendedName>
</protein>
<organism evidence="1 2">
    <name type="scientific">Eiseniibacteriota bacterium</name>
    <dbReference type="NCBI Taxonomy" id="2212470"/>
    <lineage>
        <taxon>Bacteria</taxon>
        <taxon>Candidatus Eiseniibacteriota</taxon>
    </lineage>
</organism>
<dbReference type="Proteomes" id="UP000316609">
    <property type="component" value="Unassembled WGS sequence"/>
</dbReference>
<sequence length="526" mass="55321">MPRLRAAIHLIEPGARATDHARALGFAARVLAESHALNRELFWISDFQAAGFARTLTRFPGPWEHARVYLVPVAPARRSNVALSEASLAPSEDGAALAVTAQGFSAHAGDLAVEVRGAGSDQVLGRGFLAMPEQGEVSTLVPLKQLPEQGGVVTIGDDALALDNRRWFAAGRAGMLHVLLREDGPPSALRLALEAGTPVSGLAVETVAASDLPSRIAETDVLVLNDLERLGPVELQAALDFYRGGGALLIALSRRADPAFWNTSLLREIGAGELGPLAVAPANAAWRMRRAVAGHPALAGFPARPGEPLSTAQFRAIRPLSPGSRSRVLLEFDRAHAALVEVPHGLVLAAPLDPESSDFAVSGAFLPLLHQAVKVLGRGTAAASLIPGQRYTAPASTGPWRIEDATGRDVPSELVASEGATRLVSAPLERPGLYRVLQAGAVRASFAVNPDPRESDLATAPTDAVLRAFPPGRALVLASGRDLARRVREARYGRELWAWFAALALASLVAETIVARSGMPGRATAP</sequence>
<evidence type="ECO:0008006" key="3">
    <source>
        <dbReference type="Google" id="ProtNLM"/>
    </source>
</evidence>
<evidence type="ECO:0000313" key="2">
    <source>
        <dbReference type="Proteomes" id="UP000316609"/>
    </source>
</evidence>
<proteinExistence type="predicted"/>
<accession>A0A538TUJ3</accession>
<name>A0A538TUJ3_UNCEI</name>
<dbReference type="SUPFAM" id="SSF52317">
    <property type="entry name" value="Class I glutamine amidotransferase-like"/>
    <property type="match status" value="1"/>
</dbReference>
<dbReference type="AlphaFoldDB" id="A0A538TUJ3"/>
<dbReference type="PANTHER" id="PTHR37464:SF1">
    <property type="entry name" value="BLL2463 PROTEIN"/>
    <property type="match status" value="1"/>
</dbReference>
<dbReference type="EMBL" id="VBOY01000045">
    <property type="protein sequence ID" value="TMQ67303.1"/>
    <property type="molecule type" value="Genomic_DNA"/>
</dbReference>
<gene>
    <name evidence="1" type="ORF">E6K78_05375</name>
</gene>
<comment type="caution">
    <text evidence="1">The sequence shown here is derived from an EMBL/GenBank/DDBJ whole genome shotgun (WGS) entry which is preliminary data.</text>
</comment>
<dbReference type="InterPro" id="IPR029062">
    <property type="entry name" value="Class_I_gatase-like"/>
</dbReference>
<reference evidence="1 2" key="1">
    <citation type="journal article" date="2019" name="Nat. Microbiol.">
        <title>Mediterranean grassland soil C-N compound turnover is dependent on rainfall and depth, and is mediated by genomically divergent microorganisms.</title>
        <authorList>
            <person name="Diamond S."/>
            <person name="Andeer P.F."/>
            <person name="Li Z."/>
            <person name="Crits-Christoph A."/>
            <person name="Burstein D."/>
            <person name="Anantharaman K."/>
            <person name="Lane K.R."/>
            <person name="Thomas B.C."/>
            <person name="Pan C."/>
            <person name="Northen T.R."/>
            <person name="Banfield J.F."/>
        </authorList>
    </citation>
    <scope>NUCLEOTIDE SEQUENCE [LARGE SCALE GENOMIC DNA]</scope>
    <source>
        <strain evidence="1">WS_8</strain>
    </source>
</reference>